<evidence type="ECO:0000259" key="2">
    <source>
        <dbReference type="Pfam" id="PF22776"/>
    </source>
</evidence>
<evidence type="ECO:0000256" key="1">
    <source>
        <dbReference type="ARBA" id="ARBA00022847"/>
    </source>
</evidence>
<evidence type="ECO:0000313" key="3">
    <source>
        <dbReference type="EMBL" id="MBC6467278.1"/>
    </source>
</evidence>
<name>A0ABR7LS70_9ACTN</name>
<evidence type="ECO:0000313" key="4">
    <source>
        <dbReference type="Proteomes" id="UP000805614"/>
    </source>
</evidence>
<accession>A0ABR7LS70</accession>
<keyword evidence="1" id="KW-0813">Transport</keyword>
<dbReference type="EMBL" id="JABVEC010000012">
    <property type="protein sequence ID" value="MBC6467278.1"/>
    <property type="molecule type" value="Genomic_DNA"/>
</dbReference>
<dbReference type="Proteomes" id="UP000805614">
    <property type="component" value="Unassembled WGS sequence"/>
</dbReference>
<comment type="caution">
    <text evidence="3">The sequence shown here is derived from an EMBL/GenBank/DDBJ whole genome shotgun (WGS) entry which is preliminary data.</text>
</comment>
<gene>
    <name evidence="3" type="ORF">HKK74_17500</name>
</gene>
<organism evidence="3 4">
    <name type="scientific">Actinomadura alba</name>
    <dbReference type="NCBI Taxonomy" id="406431"/>
    <lineage>
        <taxon>Bacteria</taxon>
        <taxon>Bacillati</taxon>
        <taxon>Actinomycetota</taxon>
        <taxon>Actinomycetes</taxon>
        <taxon>Streptosporangiales</taxon>
        <taxon>Thermomonosporaceae</taxon>
        <taxon>Actinomadura</taxon>
    </lineage>
</organism>
<sequence length="93" mass="10425">MIDRFGAQLVVPGFVLVDLAQPVLGTVLGQPRRRIGAPSYFLSRVTLRLTQEPDMPHWCKRLFLTLANNAASPAEYFRLPETRTVVMGSQVEI</sequence>
<dbReference type="InterPro" id="IPR053952">
    <property type="entry name" value="K_trans_C"/>
</dbReference>
<dbReference type="RefSeq" id="WP_187244294.1">
    <property type="nucleotide sequence ID" value="NZ_BAAAOK010000005.1"/>
</dbReference>
<protein>
    <recommendedName>
        <fullName evidence="2">K+ potassium transporter C-terminal domain-containing protein</fullName>
    </recommendedName>
</protein>
<proteinExistence type="predicted"/>
<keyword evidence="1" id="KW-0769">Symport</keyword>
<feature type="domain" description="K+ potassium transporter C-terminal" evidence="2">
    <location>
        <begin position="38"/>
        <end position="93"/>
    </location>
</feature>
<reference evidence="3 4" key="1">
    <citation type="submission" date="2020-06" db="EMBL/GenBank/DDBJ databases">
        <title>Actinomadura xiongansis sp. nov., isolated from soil of Baiyangdian.</title>
        <authorList>
            <person name="Zhang X."/>
        </authorList>
    </citation>
    <scope>NUCLEOTIDE SEQUENCE [LARGE SCALE GENOMIC DNA]</scope>
    <source>
        <strain evidence="3 4">HBUM206468</strain>
    </source>
</reference>
<dbReference type="Pfam" id="PF22776">
    <property type="entry name" value="K_trans_C"/>
    <property type="match status" value="1"/>
</dbReference>
<keyword evidence="4" id="KW-1185">Reference proteome</keyword>